<sequence>MAVKEQGPDRLLQEFHDDIHRKNQGKVKIFLGYAEGTGKTYAMLQAAHQAKEHGVDVVAGYIEAHNSSQTEALLEGLEKIKPKQVSFGDKIGFEFDIDAALKRKPGLILLDEYAHTNIGNSRHFKRYQDVQELLNAGINVYTTVNIQHIESLNDVVAAITGVLVKERIPDSVFDKADQVELVDIEPIELLERMSGKTVSSDNRNNNEFFTLEKLTALREIALQRCADRVNLLTENARLQSKSDYHTDEHILVCLSASPSNAKIIRTAARMAQAFHGTFTALFVETPDTNFMAEQDKVQLQKNIRLAQQLGASVETSHGDEVPAQIIEFARLSGVSQIVIGRSTVGKKRFFDKPTLTEKLIKSAPNLEIHVIPDTSTGDSYQEKKRRIKLDMMPISDIIKSIAVLIISTIIGLGFATLGVTETNIVAVYILGVLVISVITTNRLCGFLASAVCVLVFNFYFTTPRLTFMFDDSNYIVTFLIMFIVSLLAGTLAARLKRSAKQAALAAYRTKILFETNQLLQKENDEEAVVHAMAEQLMKLLKKDLVVYLSDGNTLKEPTVFRVDGSKKNDLITEDEKAVAIWAMENNKHAGATTDTLSNAKCLYLAIRVNHHVYGVVGIAMGGYPLDAFENSVLLSILAECALALENIKNAREKEEAAVLAKNEQLRANLLRAISHDLRTPLTSISGSAGNLMANYAKMDDEMRRQTFADIYDDSMWLINLVENLLAVTRIEGGKVNLNQTIELMDEVIAEALKHINRKGKEYSIKVDSSEELILAKIDVKLVVQVIINLVDNAIKYTPSGSMIHIHTKKQGKWVVVSISDNGPGIPDEQKTKIFDMFYSGANKVADSRRSLGLGLSLCKSIVTAHGGMISVSDNQPKGTIFTFTLPIGEVKLYE</sequence>
<evidence type="ECO:0000256" key="1">
    <source>
        <dbReference type="ARBA" id="ARBA00000085"/>
    </source>
</evidence>
<name>A0A2Z4U789_9FIRM</name>
<dbReference type="PROSITE" id="PS50109">
    <property type="entry name" value="HIS_KIN"/>
    <property type="match status" value="1"/>
</dbReference>
<comment type="subcellular location">
    <subcellularLocation>
        <location evidence="2">Membrane</location>
        <topology evidence="2">Multi-pass membrane protein</topology>
    </subcellularLocation>
</comment>
<dbReference type="SUPFAM" id="SSF55874">
    <property type="entry name" value="ATPase domain of HSP90 chaperone/DNA topoisomerase II/histidine kinase"/>
    <property type="match status" value="1"/>
</dbReference>
<dbReference type="Pfam" id="PF02518">
    <property type="entry name" value="HATPase_c"/>
    <property type="match status" value="1"/>
</dbReference>
<evidence type="ECO:0000313" key="16">
    <source>
        <dbReference type="EMBL" id="AWY96917.1"/>
    </source>
</evidence>
<evidence type="ECO:0000256" key="2">
    <source>
        <dbReference type="ARBA" id="ARBA00004141"/>
    </source>
</evidence>
<evidence type="ECO:0000256" key="12">
    <source>
        <dbReference type="ARBA" id="ARBA00023136"/>
    </source>
</evidence>
<dbReference type="Pfam" id="PF13493">
    <property type="entry name" value="DUF4118"/>
    <property type="match status" value="1"/>
</dbReference>
<dbReference type="SUPFAM" id="SSF47384">
    <property type="entry name" value="Homodimeric domain of signal transducing histidine kinase"/>
    <property type="match status" value="1"/>
</dbReference>
<keyword evidence="10 14" id="KW-1133">Transmembrane helix</keyword>
<accession>A0A2Z4U789</accession>
<organism evidence="16 17">
    <name type="scientific">Blautia argi</name>
    <dbReference type="NCBI Taxonomy" id="1912897"/>
    <lineage>
        <taxon>Bacteria</taxon>
        <taxon>Bacillati</taxon>
        <taxon>Bacillota</taxon>
        <taxon>Clostridia</taxon>
        <taxon>Lachnospirales</taxon>
        <taxon>Lachnospiraceae</taxon>
        <taxon>Blautia</taxon>
    </lineage>
</organism>
<dbReference type="CDD" id="cd00075">
    <property type="entry name" value="HATPase"/>
    <property type="match status" value="1"/>
</dbReference>
<keyword evidence="8 16" id="KW-0418">Kinase</keyword>
<evidence type="ECO:0000256" key="11">
    <source>
        <dbReference type="ARBA" id="ARBA00023012"/>
    </source>
</evidence>
<keyword evidence="11" id="KW-0902">Two-component regulatory system</keyword>
<evidence type="ECO:0000256" key="8">
    <source>
        <dbReference type="ARBA" id="ARBA00022777"/>
    </source>
</evidence>
<dbReference type="PRINTS" id="PR00344">
    <property type="entry name" value="BCTRLSENSOR"/>
</dbReference>
<evidence type="ECO:0000256" key="14">
    <source>
        <dbReference type="SAM" id="Phobius"/>
    </source>
</evidence>
<feature type="transmembrane region" description="Helical" evidence="14">
    <location>
        <begin position="394"/>
        <end position="416"/>
    </location>
</feature>
<gene>
    <name evidence="16" type="ORF">DQQ01_00675</name>
</gene>
<dbReference type="PANTHER" id="PTHR45569:SF1">
    <property type="entry name" value="SENSOR PROTEIN KDPD"/>
    <property type="match status" value="1"/>
</dbReference>
<evidence type="ECO:0000256" key="10">
    <source>
        <dbReference type="ARBA" id="ARBA00022989"/>
    </source>
</evidence>
<dbReference type="OrthoDB" id="9806130at2"/>
<dbReference type="InterPro" id="IPR004358">
    <property type="entry name" value="Sig_transdc_His_kin-like_C"/>
</dbReference>
<dbReference type="InterPro" id="IPR027417">
    <property type="entry name" value="P-loop_NTPase"/>
</dbReference>
<dbReference type="Pfam" id="PF00512">
    <property type="entry name" value="HisKA"/>
    <property type="match status" value="1"/>
</dbReference>
<keyword evidence="17" id="KW-1185">Reference proteome</keyword>
<feature type="transmembrane region" description="Helical" evidence="14">
    <location>
        <begin position="443"/>
        <end position="462"/>
    </location>
</feature>
<feature type="domain" description="Histidine kinase" evidence="15">
    <location>
        <begin position="672"/>
        <end position="889"/>
    </location>
</feature>
<dbReference type="SMART" id="SM00387">
    <property type="entry name" value="HATPase_c"/>
    <property type="match status" value="1"/>
</dbReference>
<comment type="catalytic activity">
    <reaction evidence="1">
        <text>ATP + protein L-histidine = ADP + protein N-phospho-L-histidine.</text>
        <dbReference type="EC" id="2.7.13.3"/>
    </reaction>
</comment>
<dbReference type="InterPro" id="IPR003852">
    <property type="entry name" value="Sig_transdc_His_kinase_KdpD_N"/>
</dbReference>
<dbReference type="InterPro" id="IPR005467">
    <property type="entry name" value="His_kinase_dom"/>
</dbReference>
<keyword evidence="12 14" id="KW-0472">Membrane</keyword>
<feature type="coiled-coil region" evidence="13">
    <location>
        <begin position="637"/>
        <end position="664"/>
    </location>
</feature>
<dbReference type="FunFam" id="3.30.565.10:FF:000006">
    <property type="entry name" value="Sensor histidine kinase WalK"/>
    <property type="match status" value="1"/>
</dbReference>
<evidence type="ECO:0000256" key="5">
    <source>
        <dbReference type="ARBA" id="ARBA00022679"/>
    </source>
</evidence>
<keyword evidence="6 14" id="KW-0812">Transmembrane</keyword>
<dbReference type="InterPro" id="IPR036890">
    <property type="entry name" value="HATPase_C_sf"/>
</dbReference>
<evidence type="ECO:0000256" key="13">
    <source>
        <dbReference type="SAM" id="Coils"/>
    </source>
</evidence>
<keyword evidence="7" id="KW-0547">Nucleotide-binding</keyword>
<dbReference type="Gene3D" id="3.30.565.10">
    <property type="entry name" value="Histidine kinase-like ATPase, C-terminal domain"/>
    <property type="match status" value="1"/>
</dbReference>
<dbReference type="Gene3D" id="1.10.287.130">
    <property type="match status" value="1"/>
</dbReference>
<feature type="transmembrane region" description="Helical" evidence="14">
    <location>
        <begin position="422"/>
        <end position="438"/>
    </location>
</feature>
<dbReference type="CDD" id="cd01987">
    <property type="entry name" value="USP_KdpD-like"/>
    <property type="match status" value="1"/>
</dbReference>
<keyword evidence="13" id="KW-0175">Coiled coil</keyword>
<keyword evidence="5" id="KW-0808">Transferase</keyword>
<evidence type="ECO:0000256" key="3">
    <source>
        <dbReference type="ARBA" id="ARBA00012438"/>
    </source>
</evidence>
<dbReference type="InterPro" id="IPR038318">
    <property type="entry name" value="KdpD_sf"/>
</dbReference>
<dbReference type="InterPro" id="IPR025201">
    <property type="entry name" value="KdpD_TM"/>
</dbReference>
<dbReference type="SUPFAM" id="SSF52402">
    <property type="entry name" value="Adenine nucleotide alpha hydrolases-like"/>
    <property type="match status" value="1"/>
</dbReference>
<dbReference type="AlphaFoldDB" id="A0A2Z4U789"/>
<feature type="transmembrane region" description="Helical" evidence="14">
    <location>
        <begin position="474"/>
        <end position="493"/>
    </location>
</feature>
<dbReference type="Gene3D" id="3.30.450.40">
    <property type="match status" value="1"/>
</dbReference>
<evidence type="ECO:0000256" key="7">
    <source>
        <dbReference type="ARBA" id="ARBA00022741"/>
    </source>
</evidence>
<dbReference type="GO" id="GO:0005524">
    <property type="term" value="F:ATP binding"/>
    <property type="evidence" value="ECO:0007669"/>
    <property type="project" value="UniProtKB-KW"/>
</dbReference>
<evidence type="ECO:0000256" key="4">
    <source>
        <dbReference type="ARBA" id="ARBA00022553"/>
    </source>
</evidence>
<dbReference type="Gene3D" id="3.40.50.620">
    <property type="entry name" value="HUPs"/>
    <property type="match status" value="1"/>
</dbReference>
<dbReference type="InterPro" id="IPR003594">
    <property type="entry name" value="HATPase_dom"/>
</dbReference>
<dbReference type="Pfam" id="PF02702">
    <property type="entry name" value="KdpD"/>
    <property type="match status" value="1"/>
</dbReference>
<dbReference type="InterPro" id="IPR036097">
    <property type="entry name" value="HisK_dim/P_sf"/>
</dbReference>
<dbReference type="InterPro" id="IPR003661">
    <property type="entry name" value="HisK_dim/P_dom"/>
</dbReference>
<evidence type="ECO:0000313" key="17">
    <source>
        <dbReference type="Proteomes" id="UP000250003"/>
    </source>
</evidence>
<dbReference type="RefSeq" id="WP_111917771.1">
    <property type="nucleotide sequence ID" value="NZ_CP030280.1"/>
</dbReference>
<dbReference type="Gene3D" id="3.40.50.300">
    <property type="entry name" value="P-loop containing nucleotide triphosphate hydrolases"/>
    <property type="match status" value="1"/>
</dbReference>
<dbReference type="InterPro" id="IPR029016">
    <property type="entry name" value="GAF-like_dom_sf"/>
</dbReference>
<dbReference type="InterPro" id="IPR014729">
    <property type="entry name" value="Rossmann-like_a/b/a_fold"/>
</dbReference>
<dbReference type="KEGG" id="blau:DQQ01_00675"/>
<evidence type="ECO:0000256" key="9">
    <source>
        <dbReference type="ARBA" id="ARBA00022840"/>
    </source>
</evidence>
<keyword evidence="4" id="KW-0597">Phosphoprotein</keyword>
<evidence type="ECO:0000259" key="15">
    <source>
        <dbReference type="PROSITE" id="PS50109"/>
    </source>
</evidence>
<dbReference type="Gene3D" id="1.20.120.620">
    <property type="entry name" value="Backbone structure of the membrane domain of e. Coli histidine kinase receptor kdpd"/>
    <property type="match status" value="1"/>
</dbReference>
<protein>
    <recommendedName>
        <fullName evidence="3">histidine kinase</fullName>
        <ecNumber evidence="3">2.7.13.3</ecNumber>
    </recommendedName>
</protein>
<dbReference type="CDD" id="cd00082">
    <property type="entry name" value="HisKA"/>
    <property type="match status" value="1"/>
</dbReference>
<dbReference type="Proteomes" id="UP000250003">
    <property type="component" value="Chromosome"/>
</dbReference>
<dbReference type="InterPro" id="IPR052023">
    <property type="entry name" value="Histidine_kinase_KdpD"/>
</dbReference>
<evidence type="ECO:0000256" key="6">
    <source>
        <dbReference type="ARBA" id="ARBA00022692"/>
    </source>
</evidence>
<dbReference type="EC" id="2.7.13.3" evidence="3"/>
<dbReference type="EMBL" id="CP030280">
    <property type="protein sequence ID" value="AWY96917.1"/>
    <property type="molecule type" value="Genomic_DNA"/>
</dbReference>
<reference evidence="17" key="1">
    <citation type="submission" date="2018-06" db="EMBL/GenBank/DDBJ databases">
        <title>Description of Blautia argi sp. nov., a new anaerobic isolated from dog feces.</title>
        <authorList>
            <person name="Chang Y.-H."/>
            <person name="Paek J."/>
            <person name="Shin Y."/>
        </authorList>
    </citation>
    <scope>NUCLEOTIDE SEQUENCE [LARGE SCALE GENOMIC DNA]</scope>
    <source>
        <strain evidence="17">KCTC 15426</strain>
    </source>
</reference>
<keyword evidence="9" id="KW-0067">ATP-binding</keyword>
<dbReference type="PANTHER" id="PTHR45569">
    <property type="entry name" value="SENSOR PROTEIN KDPD"/>
    <property type="match status" value="1"/>
</dbReference>
<dbReference type="GO" id="GO:0005886">
    <property type="term" value="C:plasma membrane"/>
    <property type="evidence" value="ECO:0007669"/>
    <property type="project" value="TreeGrafter"/>
</dbReference>
<dbReference type="GO" id="GO:0000155">
    <property type="term" value="F:phosphorelay sensor kinase activity"/>
    <property type="evidence" value="ECO:0007669"/>
    <property type="project" value="InterPro"/>
</dbReference>
<proteinExistence type="predicted"/>
<dbReference type="SMART" id="SM00388">
    <property type="entry name" value="HisKA"/>
    <property type="match status" value="1"/>
</dbReference>